<feature type="signal peptide" evidence="1">
    <location>
        <begin position="1"/>
        <end position="17"/>
    </location>
</feature>
<accession>C7N352</accession>
<name>C7N352_SLAHD</name>
<sequence>MKNKLILALAVCLSVMAFCLVGCGGDKYADSPYVGDWAATTAEYEGMSVDVAEVMSTFELTLNADGSVDVVVDGENATGEWEETESGVIVTDNTDESIEFTDDGNGGLTIDQDGVVIHFEKQ</sequence>
<evidence type="ECO:0008006" key="4">
    <source>
        <dbReference type="Google" id="ProtNLM"/>
    </source>
</evidence>
<dbReference type="EMBL" id="CP001684">
    <property type="protein sequence ID" value="ACV21573.1"/>
    <property type="molecule type" value="Genomic_DNA"/>
</dbReference>
<evidence type="ECO:0000313" key="2">
    <source>
        <dbReference type="EMBL" id="ACV21573.1"/>
    </source>
</evidence>
<dbReference type="RefSeq" id="WP_012797678.1">
    <property type="nucleotide sequence ID" value="NC_013165.1"/>
</dbReference>
<keyword evidence="1" id="KW-0732">Signal</keyword>
<feature type="chain" id="PRO_5038790830" description="Lipocalin-like domain-containing protein" evidence="1">
    <location>
        <begin position="18"/>
        <end position="122"/>
    </location>
</feature>
<organism evidence="2 3">
    <name type="scientific">Slackia heliotrinireducens (strain ATCC 29202 / DSM 20476 / NCTC 11029 / RHS 1)</name>
    <name type="common">Peptococcus heliotrinreducens</name>
    <dbReference type="NCBI Taxonomy" id="471855"/>
    <lineage>
        <taxon>Bacteria</taxon>
        <taxon>Bacillati</taxon>
        <taxon>Actinomycetota</taxon>
        <taxon>Coriobacteriia</taxon>
        <taxon>Eggerthellales</taxon>
        <taxon>Eggerthellaceae</taxon>
        <taxon>Slackia</taxon>
    </lineage>
</organism>
<dbReference type="Proteomes" id="UP000002026">
    <property type="component" value="Chromosome"/>
</dbReference>
<proteinExistence type="predicted"/>
<gene>
    <name evidence="2" type="ordered locus">Shel_05140</name>
</gene>
<evidence type="ECO:0000256" key="1">
    <source>
        <dbReference type="SAM" id="SignalP"/>
    </source>
</evidence>
<evidence type="ECO:0000313" key="3">
    <source>
        <dbReference type="Proteomes" id="UP000002026"/>
    </source>
</evidence>
<dbReference type="AlphaFoldDB" id="C7N352"/>
<dbReference type="KEGG" id="shi:Shel_05140"/>
<protein>
    <recommendedName>
        <fullName evidence="4">Lipocalin-like domain-containing protein</fullName>
    </recommendedName>
</protein>
<dbReference type="HOGENOM" id="CLU_2025201_0_0_11"/>
<keyword evidence="3" id="KW-1185">Reference proteome</keyword>
<reference evidence="2 3" key="1">
    <citation type="journal article" date="2009" name="Stand. Genomic Sci.">
        <title>Complete genome sequence of Slackia heliotrinireducens type strain (RHS 1).</title>
        <authorList>
            <person name="Pukall R."/>
            <person name="Lapidus A."/>
            <person name="Nolan M."/>
            <person name="Copeland A."/>
            <person name="Glavina Del Rio T."/>
            <person name="Lucas S."/>
            <person name="Chen F."/>
            <person name="Tice H."/>
            <person name="Cheng J.F."/>
            <person name="Chertkov O."/>
            <person name="Bruce D."/>
            <person name="Goodwin L."/>
            <person name="Kuske C."/>
            <person name="Brettin T."/>
            <person name="Detter J.C."/>
            <person name="Han C."/>
            <person name="Pitluck S."/>
            <person name="Pati A."/>
            <person name="Mavrommatis K."/>
            <person name="Ivanova N."/>
            <person name="Ovchinnikova G."/>
            <person name="Chen A."/>
            <person name="Palaniappan K."/>
            <person name="Schneider S."/>
            <person name="Rohde M."/>
            <person name="Chain P."/>
            <person name="D'haeseleer P."/>
            <person name="Goker M."/>
            <person name="Bristow J."/>
            <person name="Eisen J.A."/>
            <person name="Markowitz V."/>
            <person name="Kyrpides N.C."/>
            <person name="Klenk H.P."/>
            <person name="Hugenholtz P."/>
        </authorList>
    </citation>
    <scope>NUCLEOTIDE SEQUENCE [LARGE SCALE GENOMIC DNA]</scope>
    <source>
        <strain evidence="3">ATCC 29202 / DSM 20476 / NCTC 11029 / RHS 1</strain>
    </source>
</reference>